<dbReference type="HOGENOM" id="CLU_2850053_0_0_1"/>
<dbReference type="EMBL" id="KN838562">
    <property type="protein sequence ID" value="KIK05195.1"/>
    <property type="molecule type" value="Genomic_DNA"/>
</dbReference>
<keyword evidence="2" id="KW-1185">Reference proteome</keyword>
<reference evidence="1 2" key="1">
    <citation type="submission" date="2014-04" db="EMBL/GenBank/DDBJ databases">
        <authorList>
            <consortium name="DOE Joint Genome Institute"/>
            <person name="Kuo A."/>
            <person name="Kohler A."/>
            <person name="Nagy L.G."/>
            <person name="Floudas D."/>
            <person name="Copeland A."/>
            <person name="Barry K.W."/>
            <person name="Cichocki N."/>
            <person name="Veneault-Fourrey C."/>
            <person name="LaButti K."/>
            <person name="Lindquist E.A."/>
            <person name="Lipzen A."/>
            <person name="Lundell T."/>
            <person name="Morin E."/>
            <person name="Murat C."/>
            <person name="Sun H."/>
            <person name="Tunlid A."/>
            <person name="Henrissat B."/>
            <person name="Grigoriev I.V."/>
            <person name="Hibbett D.S."/>
            <person name="Martin F."/>
            <person name="Nordberg H.P."/>
            <person name="Cantor M.N."/>
            <person name="Hua S.X."/>
        </authorList>
    </citation>
    <scope>NUCLEOTIDE SEQUENCE [LARGE SCALE GENOMIC DNA]</scope>
    <source>
        <strain evidence="1 2">LaAM-08-1</strain>
    </source>
</reference>
<evidence type="ECO:0000313" key="2">
    <source>
        <dbReference type="Proteomes" id="UP000054477"/>
    </source>
</evidence>
<gene>
    <name evidence="1" type="ORF">K443DRAFT_367539</name>
</gene>
<dbReference type="AlphaFoldDB" id="A0A0C9WZG5"/>
<proteinExistence type="predicted"/>
<evidence type="ECO:0000313" key="1">
    <source>
        <dbReference type="EMBL" id="KIK05195.1"/>
    </source>
</evidence>
<protein>
    <submittedName>
        <fullName evidence="1">Uncharacterized protein</fullName>
    </submittedName>
</protein>
<accession>A0A0C9WZG5</accession>
<reference evidence="2" key="2">
    <citation type="submission" date="2015-01" db="EMBL/GenBank/DDBJ databases">
        <title>Evolutionary Origins and Diversification of the Mycorrhizal Mutualists.</title>
        <authorList>
            <consortium name="DOE Joint Genome Institute"/>
            <consortium name="Mycorrhizal Genomics Consortium"/>
            <person name="Kohler A."/>
            <person name="Kuo A."/>
            <person name="Nagy L.G."/>
            <person name="Floudas D."/>
            <person name="Copeland A."/>
            <person name="Barry K.W."/>
            <person name="Cichocki N."/>
            <person name="Veneault-Fourrey C."/>
            <person name="LaButti K."/>
            <person name="Lindquist E.A."/>
            <person name="Lipzen A."/>
            <person name="Lundell T."/>
            <person name="Morin E."/>
            <person name="Murat C."/>
            <person name="Riley R."/>
            <person name="Ohm R."/>
            <person name="Sun H."/>
            <person name="Tunlid A."/>
            <person name="Henrissat B."/>
            <person name="Grigoriev I.V."/>
            <person name="Hibbett D.S."/>
            <person name="Martin F."/>
        </authorList>
    </citation>
    <scope>NUCLEOTIDE SEQUENCE [LARGE SCALE GENOMIC DNA]</scope>
    <source>
        <strain evidence="2">LaAM-08-1</strain>
    </source>
</reference>
<name>A0A0C9WZG5_9AGAR</name>
<dbReference type="Proteomes" id="UP000054477">
    <property type="component" value="Unassembled WGS sequence"/>
</dbReference>
<sequence length="65" mass="7055">MSSSQRSVFCVGGVYFPSTYLPIEQSSTRQPSSSLHVKLVSILLTSHLVGIPSSVKFVLTFPLNV</sequence>
<organism evidence="1 2">
    <name type="scientific">Laccaria amethystina LaAM-08-1</name>
    <dbReference type="NCBI Taxonomy" id="1095629"/>
    <lineage>
        <taxon>Eukaryota</taxon>
        <taxon>Fungi</taxon>
        <taxon>Dikarya</taxon>
        <taxon>Basidiomycota</taxon>
        <taxon>Agaricomycotina</taxon>
        <taxon>Agaricomycetes</taxon>
        <taxon>Agaricomycetidae</taxon>
        <taxon>Agaricales</taxon>
        <taxon>Agaricineae</taxon>
        <taxon>Hydnangiaceae</taxon>
        <taxon>Laccaria</taxon>
    </lineage>
</organism>